<dbReference type="GO" id="GO:0071916">
    <property type="term" value="F:dipeptide transmembrane transporter activity"/>
    <property type="evidence" value="ECO:0007669"/>
    <property type="project" value="UniProtKB-ARBA"/>
</dbReference>
<evidence type="ECO:0000256" key="3">
    <source>
        <dbReference type="ARBA" id="ARBA00022448"/>
    </source>
</evidence>
<keyword evidence="5 7" id="KW-1133">Transmembrane helix</keyword>
<evidence type="ECO:0000256" key="1">
    <source>
        <dbReference type="ARBA" id="ARBA00004141"/>
    </source>
</evidence>
<feature type="transmembrane region" description="Helical" evidence="7">
    <location>
        <begin position="120"/>
        <end position="142"/>
    </location>
</feature>
<reference evidence="8 9" key="1">
    <citation type="journal article" date="2018" name="Evol. Lett.">
        <title>Horizontal gene cluster transfer increased hallucinogenic mushroom diversity.</title>
        <authorList>
            <person name="Reynolds H.T."/>
            <person name="Vijayakumar V."/>
            <person name="Gluck-Thaler E."/>
            <person name="Korotkin H.B."/>
            <person name="Matheny P.B."/>
            <person name="Slot J.C."/>
        </authorList>
    </citation>
    <scope>NUCLEOTIDE SEQUENCE [LARGE SCALE GENOMIC DNA]</scope>
    <source>
        <strain evidence="8 9">2629</strain>
    </source>
</reference>
<evidence type="ECO:0000313" key="8">
    <source>
        <dbReference type="EMBL" id="PPR00874.1"/>
    </source>
</evidence>
<dbReference type="AlphaFoldDB" id="A0A409YD03"/>
<feature type="transmembrane region" description="Helical" evidence="7">
    <location>
        <begin position="551"/>
        <end position="569"/>
    </location>
</feature>
<comment type="subcellular location">
    <subcellularLocation>
        <location evidence="1">Membrane</location>
        <topology evidence="1">Multi-pass membrane protein</topology>
    </subcellularLocation>
</comment>
<dbReference type="FunFam" id="1.20.1250.20:FF:000085">
    <property type="entry name" value="MFS peptide transporter Ptr2"/>
    <property type="match status" value="1"/>
</dbReference>
<evidence type="ECO:0000313" key="9">
    <source>
        <dbReference type="Proteomes" id="UP000284842"/>
    </source>
</evidence>
<dbReference type="Proteomes" id="UP000284842">
    <property type="component" value="Unassembled WGS sequence"/>
</dbReference>
<gene>
    <name evidence="8" type="ORF">CVT24_000342</name>
</gene>
<dbReference type="InterPro" id="IPR000109">
    <property type="entry name" value="POT_fam"/>
</dbReference>
<feature type="transmembrane region" description="Helical" evidence="7">
    <location>
        <begin position="237"/>
        <end position="258"/>
    </location>
</feature>
<dbReference type="SUPFAM" id="SSF103473">
    <property type="entry name" value="MFS general substrate transporter"/>
    <property type="match status" value="1"/>
</dbReference>
<sequence>MTKLERETDMLPDVMSDIKKADSASIERSPIEAGNEQDGIHDDLVLPTEEEKRTLRRVSDAIPWNAYLIAFIEFAERFSYYGTIILYTNFIMQPLPEGSRTGAGGEFGQSGALGLGQRTMIALTTFNSFWAYVAPLFGAYLADTYWGRYKTICVGLAVSLLGHVLLIVCSVPGVIDSKGAIGAFIIAVIIMGIGTGMFKANISPLVAEQYKTTKMFVIISKGGERVIVDPTLTHGRIYMYFYLLTNLGGLIGTITMVYAEKFVGFYLAFTLPTVILLCCPFVLYITRNQYVTEAPTGSVLATAFRAWKFCASGKWSLNPVRTWKNFRAPGFWDPIKSKHMKPQDRKPWMTFDDVWVDELQRSFQACGVFCWYPLYWLTYFQLNSNLVAQAAAMNTHGLPNDILVNLDPLAVVIFIPIFDQIVYPGLRWMGFNITSLKKMTVGFFTASAAIIWAAVVQHYLYKTSPCGAHAASCRPPNVSPLNVWIQTGAYVLIAISEILASITGLEYAFTKAPKNMRSLIMAAFLFTLGIASAIGQAFVPLSADPLLVWNYGSMAVIAFITGVVFWLSVRGLDAREDELNSMAAGKFGDKEGRSEDV</sequence>
<feature type="transmembrane region" description="Helical" evidence="7">
    <location>
        <begin position="519"/>
        <end position="539"/>
    </location>
</feature>
<feature type="transmembrane region" description="Helical" evidence="7">
    <location>
        <begin position="441"/>
        <end position="461"/>
    </location>
</feature>
<evidence type="ECO:0000256" key="7">
    <source>
        <dbReference type="SAM" id="Phobius"/>
    </source>
</evidence>
<dbReference type="Pfam" id="PF00854">
    <property type="entry name" value="PTR2"/>
    <property type="match status" value="1"/>
</dbReference>
<organism evidence="8 9">
    <name type="scientific">Panaeolus cyanescens</name>
    <dbReference type="NCBI Taxonomy" id="181874"/>
    <lineage>
        <taxon>Eukaryota</taxon>
        <taxon>Fungi</taxon>
        <taxon>Dikarya</taxon>
        <taxon>Basidiomycota</taxon>
        <taxon>Agaricomycotina</taxon>
        <taxon>Agaricomycetes</taxon>
        <taxon>Agaricomycetidae</taxon>
        <taxon>Agaricales</taxon>
        <taxon>Agaricineae</taxon>
        <taxon>Galeropsidaceae</taxon>
        <taxon>Panaeolus</taxon>
    </lineage>
</organism>
<dbReference type="Gene3D" id="1.20.1250.20">
    <property type="entry name" value="MFS general substrate transporter like domains"/>
    <property type="match status" value="1"/>
</dbReference>
<evidence type="ECO:0008006" key="10">
    <source>
        <dbReference type="Google" id="ProtNLM"/>
    </source>
</evidence>
<keyword evidence="4 7" id="KW-0812">Transmembrane</keyword>
<comment type="similarity">
    <text evidence="2">Belongs to the major facilitator superfamily. Proton-dependent oligopeptide transporter (POT/PTR) (TC 2.A.17) family.</text>
</comment>
<comment type="caution">
    <text evidence="8">The sequence shown here is derived from an EMBL/GenBank/DDBJ whole genome shotgun (WGS) entry which is preliminary data.</text>
</comment>
<evidence type="ECO:0000256" key="5">
    <source>
        <dbReference type="ARBA" id="ARBA00022989"/>
    </source>
</evidence>
<keyword evidence="6 7" id="KW-0472">Membrane</keyword>
<dbReference type="GO" id="GO:0005886">
    <property type="term" value="C:plasma membrane"/>
    <property type="evidence" value="ECO:0007669"/>
    <property type="project" value="UniProtKB-ARBA"/>
</dbReference>
<keyword evidence="9" id="KW-1185">Reference proteome</keyword>
<protein>
    <recommendedName>
        <fullName evidence="10">Major facilitator superfamily (MFS) profile domain-containing protein</fullName>
    </recommendedName>
</protein>
<keyword evidence="3" id="KW-0813">Transport</keyword>
<evidence type="ECO:0000256" key="2">
    <source>
        <dbReference type="ARBA" id="ARBA00005982"/>
    </source>
</evidence>
<feature type="transmembrane region" description="Helical" evidence="7">
    <location>
        <begin position="409"/>
        <end position="429"/>
    </location>
</feature>
<name>A0A409YD03_9AGAR</name>
<dbReference type="PANTHER" id="PTHR11654">
    <property type="entry name" value="OLIGOPEPTIDE TRANSPORTER-RELATED"/>
    <property type="match status" value="1"/>
</dbReference>
<dbReference type="InterPro" id="IPR036259">
    <property type="entry name" value="MFS_trans_sf"/>
</dbReference>
<dbReference type="OrthoDB" id="8904098at2759"/>
<feature type="transmembrane region" description="Helical" evidence="7">
    <location>
        <begin position="265"/>
        <end position="285"/>
    </location>
</feature>
<dbReference type="FunCoup" id="A0A409YD03">
    <property type="interactions" value="281"/>
</dbReference>
<dbReference type="InParanoid" id="A0A409YD03"/>
<evidence type="ECO:0000256" key="6">
    <source>
        <dbReference type="ARBA" id="ARBA00023136"/>
    </source>
</evidence>
<evidence type="ECO:0000256" key="4">
    <source>
        <dbReference type="ARBA" id="ARBA00022692"/>
    </source>
</evidence>
<accession>A0A409YD03</accession>
<proteinExistence type="inferred from homology"/>
<feature type="transmembrane region" description="Helical" evidence="7">
    <location>
        <begin position="180"/>
        <end position="198"/>
    </location>
</feature>
<feature type="transmembrane region" description="Helical" evidence="7">
    <location>
        <begin position="148"/>
        <end position="168"/>
    </location>
</feature>
<dbReference type="EMBL" id="NHTK01001286">
    <property type="protein sequence ID" value="PPR00874.1"/>
    <property type="molecule type" value="Genomic_DNA"/>
</dbReference>
<feature type="transmembrane region" description="Helical" evidence="7">
    <location>
        <begin position="481"/>
        <end position="507"/>
    </location>
</feature>